<evidence type="ECO:0000256" key="1">
    <source>
        <dbReference type="SAM" id="MobiDB-lite"/>
    </source>
</evidence>
<name>A0ABV4TTT8_9GAMM</name>
<dbReference type="Gene3D" id="3.30.70.100">
    <property type="match status" value="1"/>
</dbReference>
<dbReference type="Proteomes" id="UP001575181">
    <property type="component" value="Unassembled WGS sequence"/>
</dbReference>
<dbReference type="RefSeq" id="WP_373655506.1">
    <property type="nucleotide sequence ID" value="NZ_JBGUAW010000004.1"/>
</dbReference>
<gene>
    <name evidence="3" type="ORF">ACERLL_07805</name>
</gene>
<dbReference type="SUPFAM" id="SSF51569">
    <property type="entry name" value="Aldolase"/>
    <property type="match status" value="1"/>
</dbReference>
<dbReference type="Pfam" id="PF01116">
    <property type="entry name" value="F_bP_aldolase"/>
    <property type="match status" value="1"/>
</dbReference>
<proteinExistence type="predicted"/>
<feature type="region of interest" description="Disordered" evidence="1">
    <location>
        <begin position="343"/>
        <end position="379"/>
    </location>
</feature>
<dbReference type="InterPro" id="IPR013785">
    <property type="entry name" value="Aldolase_TIM"/>
</dbReference>
<evidence type="ECO:0000313" key="3">
    <source>
        <dbReference type="EMBL" id="MFA9460726.1"/>
    </source>
</evidence>
<sequence>MALTDMNDMLAHAYRHGYAVGAFAIRDLESLTGVIAAAEASRAPVLLVPEVADGMQLEVLLPAVESAASRAEVPVAIQAAVSSDPEAAARLIRLGCNGLRVRELGDSFPQSVQQVSEVVATAHACGLSVEAEPGAHLVTTPAEAERFVDRSGIDSLRLDLGDGEDSGKGKLDHARLKRIHKALGAPLSVDAGEGLSENQYLRLIRNGVAAIGYSAPVPITAAEAESVMRIWGAAGRAAEVLAQCTPWETAEQILLYNFPELPEADTETALARGERVLRRIPGVREAVGMRANLDEAPYHFAWRVRLCHPKALSSFQHHPDHAAFTNGAIHPAIEGCTRIQFSRTDTDKRTSPDPPEPPGQEAVANKVTPLPPGTRRNLA</sequence>
<accession>A0ABV4TTT8</accession>
<evidence type="ECO:0000259" key="2">
    <source>
        <dbReference type="PROSITE" id="PS51502"/>
    </source>
</evidence>
<dbReference type="GO" id="GO:0004332">
    <property type="term" value="F:fructose-bisphosphate aldolase activity"/>
    <property type="evidence" value="ECO:0007669"/>
    <property type="project" value="UniProtKB-EC"/>
</dbReference>
<evidence type="ECO:0000313" key="4">
    <source>
        <dbReference type="Proteomes" id="UP001575181"/>
    </source>
</evidence>
<protein>
    <submittedName>
        <fullName evidence="3">Class II fructose-bisphosphate aldolase</fullName>
        <ecNumber evidence="3">4.1.2.13</ecNumber>
    </submittedName>
</protein>
<dbReference type="InterPro" id="IPR000771">
    <property type="entry name" value="FBA_II"/>
</dbReference>
<dbReference type="Gene3D" id="3.20.20.70">
    <property type="entry name" value="Aldolase class I"/>
    <property type="match status" value="1"/>
</dbReference>
<organism evidence="3 4">
    <name type="scientific">Thiohalorhabdus methylotrophus</name>
    <dbReference type="NCBI Taxonomy" id="3242694"/>
    <lineage>
        <taxon>Bacteria</taxon>
        <taxon>Pseudomonadati</taxon>
        <taxon>Pseudomonadota</taxon>
        <taxon>Gammaproteobacteria</taxon>
        <taxon>Thiohalorhabdales</taxon>
        <taxon>Thiohalorhabdaceae</taxon>
        <taxon>Thiohalorhabdus</taxon>
    </lineage>
</organism>
<dbReference type="PROSITE" id="PS51502">
    <property type="entry name" value="S_R_A_B_BARREL"/>
    <property type="match status" value="1"/>
</dbReference>
<dbReference type="PANTHER" id="PTHR30304:SF0">
    <property type="entry name" value="D-TAGATOSE-1,6-BISPHOSPHATE ALDOLASE SUBUNIT GATY-RELATED"/>
    <property type="match status" value="1"/>
</dbReference>
<dbReference type="EC" id="4.1.2.13" evidence="3"/>
<dbReference type="InterPro" id="IPR013097">
    <property type="entry name" value="Dabb"/>
</dbReference>
<comment type="caution">
    <text evidence="3">The sequence shown here is derived from an EMBL/GenBank/DDBJ whole genome shotgun (WGS) entry which is preliminary data.</text>
</comment>
<dbReference type="InterPro" id="IPR050246">
    <property type="entry name" value="Class_II_FBP_aldolase"/>
</dbReference>
<keyword evidence="3" id="KW-0456">Lyase</keyword>
<reference evidence="3 4" key="1">
    <citation type="submission" date="2024-08" db="EMBL/GenBank/DDBJ databases">
        <title>Whole-genome sequencing of halo(alkali)philic microorganisms from hypersaline lakes.</title>
        <authorList>
            <person name="Sorokin D.Y."/>
            <person name="Merkel A.Y."/>
            <person name="Messina E."/>
            <person name="Yakimov M."/>
        </authorList>
    </citation>
    <scope>NUCLEOTIDE SEQUENCE [LARGE SCALE GENOMIC DNA]</scope>
    <source>
        <strain evidence="3 4">Cl-TMA</strain>
    </source>
</reference>
<dbReference type="EMBL" id="JBGUAW010000004">
    <property type="protein sequence ID" value="MFA9460726.1"/>
    <property type="molecule type" value="Genomic_DNA"/>
</dbReference>
<keyword evidence="4" id="KW-1185">Reference proteome</keyword>
<feature type="domain" description="Stress-response A/B barrel" evidence="2">
    <location>
        <begin position="250"/>
        <end position="341"/>
    </location>
</feature>
<dbReference type="PANTHER" id="PTHR30304">
    <property type="entry name" value="D-TAGATOSE-1,6-BISPHOSPHATE ALDOLASE"/>
    <property type="match status" value="1"/>
</dbReference>